<dbReference type="RefSeq" id="WP_066061729.1">
    <property type="nucleotide sequence ID" value="NZ_CP013015.1"/>
</dbReference>
<dbReference type="Proteomes" id="UP000070560">
    <property type="component" value="Chromosome"/>
</dbReference>
<keyword evidence="1" id="KW-1133">Transmembrane helix</keyword>
<dbReference type="KEGG" id="daw:HS1_000967"/>
<keyword evidence="3" id="KW-1185">Reference proteome</keyword>
<feature type="transmembrane region" description="Helical" evidence="1">
    <location>
        <begin position="12"/>
        <end position="32"/>
    </location>
</feature>
<organism evidence="2 3">
    <name type="scientific">Desulfofervidus auxilii</name>
    <dbReference type="NCBI Taxonomy" id="1621989"/>
    <lineage>
        <taxon>Bacteria</taxon>
        <taxon>Pseudomonadati</taxon>
        <taxon>Thermodesulfobacteriota</taxon>
        <taxon>Candidatus Desulfofervidia</taxon>
        <taxon>Candidatus Desulfofervidales</taxon>
        <taxon>Candidatus Desulfofervidaceae</taxon>
        <taxon>Candidatus Desulfofervidus</taxon>
    </lineage>
</organism>
<sequence>MRKLRNRGAVHIISLLITFFCIVGIYTTYKWYKQKTLWENSVVMFNEISNEVRDILVEQGMDPAAYDMAVGNILAAARGNVKLLEALQDYLVLIEKANSQGVKR</sequence>
<accession>A0A7U4TI00</accession>
<gene>
    <name evidence="2" type="ORF">HS1_000967</name>
</gene>
<dbReference type="AlphaFoldDB" id="A0A7U4TI00"/>
<keyword evidence="1" id="KW-0472">Membrane</keyword>
<evidence type="ECO:0000313" key="3">
    <source>
        <dbReference type="Proteomes" id="UP000070560"/>
    </source>
</evidence>
<protein>
    <submittedName>
        <fullName evidence="2">Uncharacterized protein</fullName>
    </submittedName>
</protein>
<dbReference type="EMBL" id="CP013015">
    <property type="protein sequence ID" value="AMM40771.1"/>
    <property type="molecule type" value="Genomic_DNA"/>
</dbReference>
<keyword evidence="1" id="KW-0812">Transmembrane</keyword>
<proteinExistence type="predicted"/>
<evidence type="ECO:0000313" key="2">
    <source>
        <dbReference type="EMBL" id="AMM40771.1"/>
    </source>
</evidence>
<evidence type="ECO:0000256" key="1">
    <source>
        <dbReference type="SAM" id="Phobius"/>
    </source>
</evidence>
<name>A0A7U4TI00_DESA2</name>
<reference evidence="2 3" key="1">
    <citation type="submission" date="2015-10" db="EMBL/GenBank/DDBJ databases">
        <title>Candidatus Desulfofervidus auxilii, a hydrogenotrophic sulfate-reducing bacterium involved in the thermophilic anaerobic oxidation of methane.</title>
        <authorList>
            <person name="Krukenberg V."/>
            <person name="Richter M."/>
            <person name="Wegener G."/>
        </authorList>
    </citation>
    <scope>NUCLEOTIDE SEQUENCE [LARGE SCALE GENOMIC DNA]</scope>
    <source>
        <strain evidence="2 3">HS1</strain>
    </source>
</reference>